<proteinExistence type="predicted"/>
<protein>
    <submittedName>
        <fullName evidence="2">Uncharacterized protein</fullName>
    </submittedName>
</protein>
<evidence type="ECO:0000256" key="1">
    <source>
        <dbReference type="SAM" id="Phobius"/>
    </source>
</evidence>
<sequence length="129" mass="13928">MHKIKTDLIYVHRNALIGKKSGQPVNKGGCTRLGEVCTTSSDYCGHDDLESGHCVVCYSFWASLTGKGHESVVVVMALLLLIRILIVSTVMFAMVPIDLAIVFVVHALLLLVSGIIVATSSFRAVEKAK</sequence>
<feature type="transmembrane region" description="Helical" evidence="1">
    <location>
        <begin position="100"/>
        <end position="122"/>
    </location>
</feature>
<organism evidence="2 3">
    <name type="scientific">Rotaria magnacalcarata</name>
    <dbReference type="NCBI Taxonomy" id="392030"/>
    <lineage>
        <taxon>Eukaryota</taxon>
        <taxon>Metazoa</taxon>
        <taxon>Spiralia</taxon>
        <taxon>Gnathifera</taxon>
        <taxon>Rotifera</taxon>
        <taxon>Eurotatoria</taxon>
        <taxon>Bdelloidea</taxon>
        <taxon>Philodinida</taxon>
        <taxon>Philodinidae</taxon>
        <taxon>Rotaria</taxon>
    </lineage>
</organism>
<evidence type="ECO:0000313" key="2">
    <source>
        <dbReference type="EMBL" id="CAF2155203.1"/>
    </source>
</evidence>
<dbReference type="AlphaFoldDB" id="A0A816Y7D6"/>
<reference evidence="2" key="1">
    <citation type="submission" date="2021-02" db="EMBL/GenBank/DDBJ databases">
        <authorList>
            <person name="Nowell W R."/>
        </authorList>
    </citation>
    <scope>NUCLEOTIDE SEQUENCE</scope>
</reference>
<keyword evidence="1" id="KW-1133">Transmembrane helix</keyword>
<keyword evidence="1" id="KW-0472">Membrane</keyword>
<keyword evidence="1" id="KW-0812">Transmembrane</keyword>
<name>A0A816Y7D6_9BILA</name>
<evidence type="ECO:0000313" key="3">
    <source>
        <dbReference type="Proteomes" id="UP000663887"/>
    </source>
</evidence>
<dbReference type="Proteomes" id="UP000663887">
    <property type="component" value="Unassembled WGS sequence"/>
</dbReference>
<accession>A0A816Y7D6</accession>
<feature type="transmembrane region" description="Helical" evidence="1">
    <location>
        <begin position="72"/>
        <end position="94"/>
    </location>
</feature>
<dbReference type="EMBL" id="CAJNRG010014304">
    <property type="protein sequence ID" value="CAF2155203.1"/>
    <property type="molecule type" value="Genomic_DNA"/>
</dbReference>
<gene>
    <name evidence="2" type="ORF">XDN619_LOCUS29393</name>
</gene>
<comment type="caution">
    <text evidence="2">The sequence shown here is derived from an EMBL/GenBank/DDBJ whole genome shotgun (WGS) entry which is preliminary data.</text>
</comment>